<proteinExistence type="predicted"/>
<sequence length="101" mass="11129">MLDMGADFITRIGWSTIRLLTADGARLDWNAIYAGMQPGELADHEVLVDHSGRKGTLRGTSTFRARLVGALWEFLQRCTLREHEVLGIEAVGADRAVAFEG</sequence>
<dbReference type="AlphaFoldDB" id="A0A0D1KN23"/>
<protein>
    <submittedName>
        <fullName evidence="1">Uncharacterized protein</fullName>
    </submittedName>
</protein>
<evidence type="ECO:0000313" key="1">
    <source>
        <dbReference type="EMBL" id="KIU25894.1"/>
    </source>
</evidence>
<comment type="caution">
    <text evidence="1">The sequence shown here is derived from an EMBL/GenBank/DDBJ whole genome shotgun (WGS) entry which is preliminary data.</text>
</comment>
<feature type="non-terminal residue" evidence="1">
    <location>
        <position position="101"/>
    </location>
</feature>
<organism evidence="1 2">
    <name type="scientific">Sphingomonas melonis</name>
    <dbReference type="NCBI Taxonomy" id="152682"/>
    <lineage>
        <taxon>Bacteria</taxon>
        <taxon>Pseudomonadati</taxon>
        <taxon>Pseudomonadota</taxon>
        <taxon>Alphaproteobacteria</taxon>
        <taxon>Sphingomonadales</taxon>
        <taxon>Sphingomonadaceae</taxon>
        <taxon>Sphingomonas</taxon>
    </lineage>
</organism>
<dbReference type="EMBL" id="JXTP01000093">
    <property type="protein sequence ID" value="KIU25894.1"/>
    <property type="molecule type" value="Genomic_DNA"/>
</dbReference>
<dbReference type="PATRIC" id="fig|1549858.7.peg.3035"/>
<dbReference type="Proteomes" id="UP000033203">
    <property type="component" value="Unassembled WGS sequence"/>
</dbReference>
<evidence type="ECO:0000313" key="2">
    <source>
        <dbReference type="Proteomes" id="UP000033203"/>
    </source>
</evidence>
<name>A0A0D1KN23_9SPHN</name>
<gene>
    <name evidence="1" type="ORF">SR41_17555</name>
</gene>
<reference evidence="1 2" key="1">
    <citation type="submission" date="2015-01" db="EMBL/GenBank/DDBJ databases">
        <title>Genome of Sphingomonas taxi strain 30a.</title>
        <authorList>
            <person name="Eevers N."/>
            <person name="Van Hamme J."/>
            <person name="Bottos E."/>
            <person name="Weyens N."/>
            <person name="Vangronsveld J."/>
        </authorList>
    </citation>
    <scope>NUCLEOTIDE SEQUENCE [LARGE SCALE GENOMIC DNA]</scope>
    <source>
        <strain evidence="1 2">30a</strain>
    </source>
</reference>
<accession>A0A0D1KN23</accession>